<dbReference type="Gene3D" id="3.10.50.40">
    <property type="match status" value="1"/>
</dbReference>
<keyword evidence="3" id="KW-1133">Transmembrane helix</keyword>
<dbReference type="GO" id="GO:0003755">
    <property type="term" value="F:peptidyl-prolyl cis-trans isomerase activity"/>
    <property type="evidence" value="ECO:0007669"/>
    <property type="project" value="UniProtKB-KW"/>
</dbReference>
<dbReference type="EMBL" id="DVNM01000020">
    <property type="protein sequence ID" value="HIU69109.1"/>
    <property type="molecule type" value="Genomic_DNA"/>
</dbReference>
<reference evidence="5" key="2">
    <citation type="journal article" date="2021" name="PeerJ">
        <title>Extensive microbial diversity within the chicken gut microbiome revealed by metagenomics and culture.</title>
        <authorList>
            <person name="Gilroy R."/>
            <person name="Ravi A."/>
            <person name="Getino M."/>
            <person name="Pursley I."/>
            <person name="Horton D.L."/>
            <person name="Alikhan N.F."/>
            <person name="Baker D."/>
            <person name="Gharbi K."/>
            <person name="Hall N."/>
            <person name="Watson M."/>
            <person name="Adriaenssens E.M."/>
            <person name="Foster-Nyarko E."/>
            <person name="Jarju S."/>
            <person name="Secka A."/>
            <person name="Antonio M."/>
            <person name="Oren A."/>
            <person name="Chaudhuri R.R."/>
            <person name="La Ragione R."/>
            <person name="Hildebrand F."/>
            <person name="Pallen M.J."/>
        </authorList>
    </citation>
    <scope>NUCLEOTIDE SEQUENCE</scope>
    <source>
        <strain evidence="5">CHK176-6737</strain>
    </source>
</reference>
<feature type="transmembrane region" description="Helical" evidence="3">
    <location>
        <begin position="99"/>
        <end position="124"/>
    </location>
</feature>
<evidence type="ECO:0000256" key="3">
    <source>
        <dbReference type="SAM" id="Phobius"/>
    </source>
</evidence>
<accession>A0A9D1SNG8</accession>
<dbReference type="InterPro" id="IPR027304">
    <property type="entry name" value="Trigger_fact/SurA_dom_sf"/>
</dbReference>
<evidence type="ECO:0000256" key="2">
    <source>
        <dbReference type="SAM" id="MobiDB-lite"/>
    </source>
</evidence>
<evidence type="ECO:0000313" key="5">
    <source>
        <dbReference type="EMBL" id="HIU69109.1"/>
    </source>
</evidence>
<dbReference type="InterPro" id="IPR050245">
    <property type="entry name" value="PrsA_foldase"/>
</dbReference>
<keyword evidence="1" id="KW-0697">Rotamase</keyword>
<organism evidence="5 6">
    <name type="scientific">Candidatus Scybalenecus merdavium</name>
    <dbReference type="NCBI Taxonomy" id="2840939"/>
    <lineage>
        <taxon>Bacteria</taxon>
        <taxon>Bacillati</taxon>
        <taxon>Bacillota</taxon>
        <taxon>Clostridia</taxon>
        <taxon>Eubacteriales</taxon>
        <taxon>Oscillospiraceae</taxon>
        <taxon>Oscillospiraceae incertae sedis</taxon>
        <taxon>Candidatus Scybalenecus</taxon>
    </lineage>
</organism>
<feature type="region of interest" description="Disordered" evidence="2">
    <location>
        <begin position="1"/>
        <end position="48"/>
    </location>
</feature>
<proteinExistence type="predicted"/>
<dbReference type="SUPFAM" id="SSF109998">
    <property type="entry name" value="Triger factor/SurA peptide-binding domain-like"/>
    <property type="match status" value="1"/>
</dbReference>
<dbReference type="InterPro" id="IPR000297">
    <property type="entry name" value="PPIase_PpiC"/>
</dbReference>
<dbReference type="AlphaFoldDB" id="A0A9D1SNG8"/>
<keyword evidence="1 5" id="KW-0413">Isomerase</keyword>
<dbReference type="PANTHER" id="PTHR47245">
    <property type="entry name" value="PEPTIDYLPROLYL ISOMERASE"/>
    <property type="match status" value="1"/>
</dbReference>
<dbReference type="InterPro" id="IPR046357">
    <property type="entry name" value="PPIase_dom_sf"/>
</dbReference>
<sequence length="597" mass="66944">MDENEKKHAGAAPDTQETAQPAEPTETAEKPSTAYDPGNVQYEENDDWQFEAEAPSVSRSIIFDSKNSKIEISSPTLEQQPDYQPGYSNEKQITVNTDVFKFVMVAIVTLALFVVIGLLGYNYYTKPNTQEKMNPGNVALTIGDEDISVGMYNCYYNTLYNNYVSYASQGYLDLSEDTQDADGKTITWEERIQQETVEQIEYVISYYTEAIRHGYTLDDDDKNDIDVAITSLKEAASSEGRSADEYAQEMYGEFCGIATYEKYLTQMYVARAYYNDYLVDAKVSDDTLQTWLDEHESDYQQVPFAYLQISYDSTSDDAKQQAVDAVEEALSGVTDFASFRALIPTLCSELVDQYVTYYSVSEEEAVAEIENNIENQMSRDDTVWESEIIDWLFSGDTEINDTNYVVSEADSLIYAVIKLGEPQLNEEELYSVRHILIRPESDDDTDSTDSTTGTQAFTDAQWAAAESEAEKVLAEYEAGDKTELSFAKLANEYSKDTAASYGGLYSGVQAGQMVSAFEDWAMDDSRQYGDTGIVQSNYGYHIMYFVQKAPSYVFDAQNDILAEQEQSFIHTMPLSYGPAFSKVTSLDPAADSSLSSN</sequence>
<feature type="domain" description="PpiC" evidence="4">
    <location>
        <begin position="427"/>
        <end position="547"/>
    </location>
</feature>
<dbReference type="Proteomes" id="UP000824125">
    <property type="component" value="Unassembled WGS sequence"/>
</dbReference>
<keyword evidence="3" id="KW-0472">Membrane</keyword>
<evidence type="ECO:0000259" key="4">
    <source>
        <dbReference type="PROSITE" id="PS50198"/>
    </source>
</evidence>
<keyword evidence="3" id="KW-0812">Transmembrane</keyword>
<gene>
    <name evidence="5" type="ORF">IAD23_04050</name>
</gene>
<reference evidence="5" key="1">
    <citation type="submission" date="2020-10" db="EMBL/GenBank/DDBJ databases">
        <authorList>
            <person name="Gilroy R."/>
        </authorList>
    </citation>
    <scope>NUCLEOTIDE SEQUENCE</scope>
    <source>
        <strain evidence="5">CHK176-6737</strain>
    </source>
</reference>
<dbReference type="SUPFAM" id="SSF54534">
    <property type="entry name" value="FKBP-like"/>
    <property type="match status" value="1"/>
</dbReference>
<dbReference type="PROSITE" id="PS50198">
    <property type="entry name" value="PPIC_PPIASE_2"/>
    <property type="match status" value="1"/>
</dbReference>
<evidence type="ECO:0000256" key="1">
    <source>
        <dbReference type="PROSITE-ProRule" id="PRU00278"/>
    </source>
</evidence>
<evidence type="ECO:0000313" key="6">
    <source>
        <dbReference type="Proteomes" id="UP000824125"/>
    </source>
</evidence>
<dbReference type="Pfam" id="PF00639">
    <property type="entry name" value="Rotamase"/>
    <property type="match status" value="1"/>
</dbReference>
<comment type="caution">
    <text evidence="5">The sequence shown here is derived from an EMBL/GenBank/DDBJ whole genome shotgun (WGS) entry which is preliminary data.</text>
</comment>
<name>A0A9D1SNG8_9FIRM</name>
<dbReference type="PANTHER" id="PTHR47245:SF2">
    <property type="entry name" value="PEPTIDYL-PROLYL CIS-TRANS ISOMERASE HP_0175-RELATED"/>
    <property type="match status" value="1"/>
</dbReference>
<protein>
    <submittedName>
        <fullName evidence="5">Peptidylprolyl isomerase</fullName>
    </submittedName>
</protein>